<dbReference type="PANTHER" id="PTHR10177">
    <property type="entry name" value="CYCLINS"/>
    <property type="match status" value="1"/>
</dbReference>
<name>A0A024GQ36_9STRA</name>
<keyword evidence="4" id="KW-1185">Reference proteome</keyword>
<feature type="domain" description="Cyclin-like" evidence="2">
    <location>
        <begin position="76"/>
        <end position="160"/>
    </location>
</feature>
<dbReference type="Gene3D" id="1.10.472.10">
    <property type="entry name" value="Cyclin-like"/>
    <property type="match status" value="2"/>
</dbReference>
<dbReference type="InterPro" id="IPR036915">
    <property type="entry name" value="Cyclin-like_sf"/>
</dbReference>
<dbReference type="SUPFAM" id="SSF47954">
    <property type="entry name" value="Cyclin-like"/>
    <property type="match status" value="1"/>
</dbReference>
<dbReference type="STRING" id="65357.A0A024GQ36"/>
<sequence>MADDLTCSEEYGTESLVKEDNVDPSQLNSCALDVQRVIQMQLYREKVGGYMTRNADYLLEIQKEGMEASWRRKICHWMFETGKAFDLSVDTVGCAVYYMDQYLSRYSVDKVMLQLLSLVCMGVASKMHEKFPITMEEMQVLSQKKFSCLEIGRLERQLLHLIEWKLSPPCSFTFAKTLLEGIQLPHDERAEITDAVCELLKEVTEDYHSIRIKSSLLGFGAVHVVWNHKRLRSSSYLKSALSSLQLATTEKDFIETYRFILQQHHTRSQQARFISVEESKSEISRSVSPTGVDDPGSLVRHPVDALFDPISEEERPSKRQRF</sequence>
<protein>
    <recommendedName>
        <fullName evidence="2">Cyclin-like domain-containing protein</fullName>
    </recommendedName>
</protein>
<dbReference type="OrthoDB" id="64224at2759"/>
<evidence type="ECO:0000259" key="2">
    <source>
        <dbReference type="SMART" id="SM00385"/>
    </source>
</evidence>
<accession>A0A024GQ36</accession>
<dbReference type="Pfam" id="PF00134">
    <property type="entry name" value="Cyclin_N"/>
    <property type="match status" value="1"/>
</dbReference>
<evidence type="ECO:0000313" key="3">
    <source>
        <dbReference type="EMBL" id="CCI48899.1"/>
    </source>
</evidence>
<reference evidence="3 4" key="1">
    <citation type="submission" date="2012-05" db="EMBL/GenBank/DDBJ databases">
        <title>Recombination and specialization in a pathogen metapopulation.</title>
        <authorList>
            <person name="Gardiner A."/>
            <person name="Kemen E."/>
            <person name="Schultz-Larsen T."/>
            <person name="MacLean D."/>
            <person name="Van Oosterhout C."/>
            <person name="Jones J.D.G."/>
        </authorList>
    </citation>
    <scope>NUCLEOTIDE SEQUENCE [LARGE SCALE GENOMIC DNA]</scope>
    <source>
        <strain evidence="3 4">Ac Nc2</strain>
    </source>
</reference>
<dbReference type="InterPro" id="IPR039361">
    <property type="entry name" value="Cyclin"/>
</dbReference>
<keyword evidence="1" id="KW-0195">Cyclin</keyword>
<proteinExistence type="inferred from homology"/>
<dbReference type="InterPro" id="IPR006671">
    <property type="entry name" value="Cyclin_N"/>
</dbReference>
<dbReference type="Proteomes" id="UP000053237">
    <property type="component" value="Unassembled WGS sequence"/>
</dbReference>
<dbReference type="InterPro" id="IPR013763">
    <property type="entry name" value="Cyclin-like_dom"/>
</dbReference>
<dbReference type="InParanoid" id="A0A024GQ36"/>
<dbReference type="SMART" id="SM00385">
    <property type="entry name" value="CYCLIN"/>
    <property type="match status" value="1"/>
</dbReference>
<dbReference type="AlphaFoldDB" id="A0A024GQ36"/>
<organism evidence="3 4">
    <name type="scientific">Albugo candida</name>
    <dbReference type="NCBI Taxonomy" id="65357"/>
    <lineage>
        <taxon>Eukaryota</taxon>
        <taxon>Sar</taxon>
        <taxon>Stramenopiles</taxon>
        <taxon>Oomycota</taxon>
        <taxon>Peronosporomycetes</taxon>
        <taxon>Albuginales</taxon>
        <taxon>Albuginaceae</taxon>
        <taxon>Albugo</taxon>
    </lineage>
</organism>
<evidence type="ECO:0000313" key="4">
    <source>
        <dbReference type="Proteomes" id="UP000053237"/>
    </source>
</evidence>
<comment type="caution">
    <text evidence="3">The sequence shown here is derived from an EMBL/GenBank/DDBJ whole genome shotgun (WGS) entry which is preliminary data.</text>
</comment>
<gene>
    <name evidence="3" type="ORF">BN9_101080</name>
</gene>
<comment type="similarity">
    <text evidence="1">Belongs to the cyclin family.</text>
</comment>
<dbReference type="EMBL" id="CAIX01000255">
    <property type="protein sequence ID" value="CCI48899.1"/>
    <property type="molecule type" value="Genomic_DNA"/>
</dbReference>
<evidence type="ECO:0000256" key="1">
    <source>
        <dbReference type="RuleBase" id="RU000383"/>
    </source>
</evidence>